<keyword evidence="3" id="KW-1185">Reference proteome</keyword>
<protein>
    <submittedName>
        <fullName evidence="2">Uncharacterized protein</fullName>
    </submittedName>
</protein>
<feature type="compositionally biased region" description="Basic and acidic residues" evidence="1">
    <location>
        <begin position="65"/>
        <end position="74"/>
    </location>
</feature>
<gene>
    <name evidence="2" type="ORF">KC19_VG216300</name>
</gene>
<name>A0A8T0HSH4_CERPU</name>
<reference evidence="2" key="1">
    <citation type="submission" date="2020-06" db="EMBL/GenBank/DDBJ databases">
        <title>WGS assembly of Ceratodon purpureus strain R40.</title>
        <authorList>
            <person name="Carey S.B."/>
            <person name="Jenkins J."/>
            <person name="Shu S."/>
            <person name="Lovell J.T."/>
            <person name="Sreedasyam A."/>
            <person name="Maumus F."/>
            <person name="Tiley G.P."/>
            <person name="Fernandez-Pozo N."/>
            <person name="Barry K."/>
            <person name="Chen C."/>
            <person name="Wang M."/>
            <person name="Lipzen A."/>
            <person name="Daum C."/>
            <person name="Saski C.A."/>
            <person name="Payton A.C."/>
            <person name="Mcbreen J.C."/>
            <person name="Conrad R.E."/>
            <person name="Kollar L.M."/>
            <person name="Olsson S."/>
            <person name="Huttunen S."/>
            <person name="Landis J.B."/>
            <person name="Wickett N.J."/>
            <person name="Johnson M.G."/>
            <person name="Rensing S.A."/>
            <person name="Grimwood J."/>
            <person name="Schmutz J."/>
            <person name="Mcdaniel S.F."/>
        </authorList>
    </citation>
    <scope>NUCLEOTIDE SEQUENCE</scope>
    <source>
        <strain evidence="2">R40</strain>
    </source>
</reference>
<dbReference type="Proteomes" id="UP000822688">
    <property type="component" value="Chromosome V"/>
</dbReference>
<organism evidence="2 3">
    <name type="scientific">Ceratodon purpureus</name>
    <name type="common">Fire moss</name>
    <name type="synonym">Dicranum purpureum</name>
    <dbReference type="NCBI Taxonomy" id="3225"/>
    <lineage>
        <taxon>Eukaryota</taxon>
        <taxon>Viridiplantae</taxon>
        <taxon>Streptophyta</taxon>
        <taxon>Embryophyta</taxon>
        <taxon>Bryophyta</taxon>
        <taxon>Bryophytina</taxon>
        <taxon>Bryopsida</taxon>
        <taxon>Dicranidae</taxon>
        <taxon>Pseudoditrichales</taxon>
        <taxon>Ditrichaceae</taxon>
        <taxon>Ceratodon</taxon>
    </lineage>
</organism>
<sequence>MTSSCDIPTRLHLRITRSGLNSSSSNPCSEIFAESLSLKESTNLAPKILSVGVQPRGSSNASKNGWREHERASRDCTTTSPASTLCTRLAARPPPPPVGAQNQTALESPHGAAVSYPTLEANASFSI</sequence>
<feature type="compositionally biased region" description="Polar residues" evidence="1">
    <location>
        <begin position="75"/>
        <end position="86"/>
    </location>
</feature>
<accession>A0A8T0HSH4</accession>
<evidence type="ECO:0000256" key="1">
    <source>
        <dbReference type="SAM" id="MobiDB-lite"/>
    </source>
</evidence>
<evidence type="ECO:0000313" key="2">
    <source>
        <dbReference type="EMBL" id="KAG0573864.1"/>
    </source>
</evidence>
<comment type="caution">
    <text evidence="2">The sequence shown here is derived from an EMBL/GenBank/DDBJ whole genome shotgun (WGS) entry which is preliminary data.</text>
</comment>
<feature type="region of interest" description="Disordered" evidence="1">
    <location>
        <begin position="49"/>
        <end position="110"/>
    </location>
</feature>
<dbReference type="AlphaFoldDB" id="A0A8T0HSH4"/>
<dbReference type="EMBL" id="CM026426">
    <property type="protein sequence ID" value="KAG0573864.1"/>
    <property type="molecule type" value="Genomic_DNA"/>
</dbReference>
<proteinExistence type="predicted"/>
<evidence type="ECO:0000313" key="3">
    <source>
        <dbReference type="Proteomes" id="UP000822688"/>
    </source>
</evidence>